<dbReference type="CDD" id="cd09272">
    <property type="entry name" value="RNase_HI_RT_Ty1"/>
    <property type="match status" value="1"/>
</dbReference>
<organism evidence="1 2">
    <name type="scientific">Phoenix dactylifera</name>
    <name type="common">Date palm</name>
    <dbReference type="NCBI Taxonomy" id="42345"/>
    <lineage>
        <taxon>Eukaryota</taxon>
        <taxon>Viridiplantae</taxon>
        <taxon>Streptophyta</taxon>
        <taxon>Embryophyta</taxon>
        <taxon>Tracheophyta</taxon>
        <taxon>Spermatophyta</taxon>
        <taxon>Magnoliopsida</taxon>
        <taxon>Liliopsida</taxon>
        <taxon>Arecaceae</taxon>
        <taxon>Coryphoideae</taxon>
        <taxon>Phoeniceae</taxon>
        <taxon>Phoenix</taxon>
    </lineage>
</organism>
<name>A0A8B8ZFC8_PHODC</name>
<dbReference type="GeneID" id="120104099"/>
<dbReference type="Proteomes" id="UP000228380">
    <property type="component" value="Chromosome 16"/>
</dbReference>
<dbReference type="RefSeq" id="XP_038970559.1">
    <property type="nucleotide sequence ID" value="XM_039114631.1"/>
</dbReference>
<protein>
    <submittedName>
        <fullName evidence="2">Secreted RxLR effector protein 161-like</fullName>
    </submittedName>
</protein>
<gene>
    <name evidence="2" type="primary">LOC120104099</name>
</gene>
<evidence type="ECO:0000313" key="2">
    <source>
        <dbReference type="RefSeq" id="XP_038970559.1"/>
    </source>
</evidence>
<reference evidence="1" key="1">
    <citation type="journal article" date="2019" name="Nat. Commun.">
        <title>Genome-wide association mapping of date palm fruit traits.</title>
        <authorList>
            <person name="Hazzouri K.M."/>
            <person name="Gros-Balthazard M."/>
            <person name="Flowers J.M."/>
            <person name="Copetti D."/>
            <person name="Lemansour A."/>
            <person name="Lebrun M."/>
            <person name="Masmoudi K."/>
            <person name="Ferrand S."/>
            <person name="Dhar M.I."/>
            <person name="Fresquez Z.A."/>
            <person name="Rosas U."/>
            <person name="Zhang J."/>
            <person name="Talag J."/>
            <person name="Lee S."/>
            <person name="Kudrna D."/>
            <person name="Powell R.F."/>
            <person name="Leitch I.J."/>
            <person name="Krueger R.R."/>
            <person name="Wing R.A."/>
            <person name="Amiri K.M.A."/>
            <person name="Purugganan M.D."/>
        </authorList>
    </citation>
    <scope>NUCLEOTIDE SEQUENCE [LARGE SCALE GENOMIC DNA]</scope>
    <source>
        <strain evidence="1">cv. Khalas</strain>
    </source>
</reference>
<accession>A0A8B8ZFC8</accession>
<evidence type="ECO:0000313" key="1">
    <source>
        <dbReference type="Proteomes" id="UP000228380"/>
    </source>
</evidence>
<dbReference type="AlphaFoldDB" id="A0A8B8ZFC8"/>
<sequence>MQNCKPFVAPIIKEDKFSKDQSPQNALEQEQMKDILYASTIGSLMYAQVYTRPDICLAIGILGRFQRNPDVLHWVAAKKVMRYLQGTKNYRLTFRHTDMLDVVGYSDSDFAGCVDSRKSTSGYILLLAGGTISWRSTKQTIIATSTMEAEFIACYETTTHALCLKNFISGLKVVNSIERPIRIDCENSATVFFSKNNKNGNRSKHIDIKYLSMRENIKSSMVSIHHTTADLMIADSMTKG</sequence>
<dbReference type="OrthoDB" id="1645289at2759"/>
<dbReference type="PANTHER" id="PTHR11439:SF467">
    <property type="entry name" value="INTEGRASE CATALYTIC DOMAIN-CONTAINING PROTEIN"/>
    <property type="match status" value="1"/>
</dbReference>
<proteinExistence type="predicted"/>
<dbReference type="PANTHER" id="PTHR11439">
    <property type="entry name" value="GAG-POL-RELATED RETROTRANSPOSON"/>
    <property type="match status" value="1"/>
</dbReference>
<reference evidence="2" key="2">
    <citation type="submission" date="2025-08" db="UniProtKB">
        <authorList>
            <consortium name="RefSeq"/>
        </authorList>
    </citation>
    <scope>IDENTIFICATION</scope>
    <source>
        <tissue evidence="2">Young leaves</tissue>
    </source>
</reference>
<dbReference type="KEGG" id="pda:120104099"/>
<keyword evidence="1" id="KW-1185">Reference proteome</keyword>